<evidence type="ECO:0000313" key="3">
    <source>
        <dbReference type="EMBL" id="KAA0150078.1"/>
    </source>
</evidence>
<organism evidence="3 4">
    <name type="scientific">Cafeteria roenbergensis</name>
    <name type="common">Marine flagellate</name>
    <dbReference type="NCBI Taxonomy" id="33653"/>
    <lineage>
        <taxon>Eukaryota</taxon>
        <taxon>Sar</taxon>
        <taxon>Stramenopiles</taxon>
        <taxon>Bigyra</taxon>
        <taxon>Opalozoa</taxon>
        <taxon>Bicosoecida</taxon>
        <taxon>Cafeteriaceae</taxon>
        <taxon>Cafeteria</taxon>
    </lineage>
</organism>
<name>A0A5A8CB63_CAFRO</name>
<keyword evidence="1" id="KW-1133">Transmembrane helix</keyword>
<evidence type="ECO:0000259" key="2">
    <source>
        <dbReference type="Pfam" id="PF07885"/>
    </source>
</evidence>
<dbReference type="Gene3D" id="1.10.287.70">
    <property type="match status" value="1"/>
</dbReference>
<dbReference type="EMBL" id="VLTN01000037">
    <property type="protein sequence ID" value="KAA0150078.1"/>
    <property type="molecule type" value="Genomic_DNA"/>
</dbReference>
<feature type="transmembrane region" description="Helical" evidence="1">
    <location>
        <begin position="25"/>
        <end position="42"/>
    </location>
</feature>
<keyword evidence="1" id="KW-0812">Transmembrane</keyword>
<dbReference type="InterPro" id="IPR013099">
    <property type="entry name" value="K_chnl_dom"/>
</dbReference>
<dbReference type="Pfam" id="PF07885">
    <property type="entry name" value="Ion_trans_2"/>
    <property type="match status" value="1"/>
</dbReference>
<feature type="transmembrane region" description="Helical" evidence="1">
    <location>
        <begin position="92"/>
        <end position="116"/>
    </location>
</feature>
<evidence type="ECO:0000313" key="4">
    <source>
        <dbReference type="Proteomes" id="UP000323011"/>
    </source>
</evidence>
<keyword evidence="1" id="KW-0472">Membrane</keyword>
<feature type="transmembrane region" description="Helical" evidence="1">
    <location>
        <begin position="62"/>
        <end position="85"/>
    </location>
</feature>
<feature type="transmembrane region" description="Helical" evidence="1">
    <location>
        <begin position="174"/>
        <end position="200"/>
    </location>
</feature>
<proteinExistence type="predicted"/>
<evidence type="ECO:0000256" key="1">
    <source>
        <dbReference type="SAM" id="Phobius"/>
    </source>
</evidence>
<keyword evidence="4" id="KW-1185">Reference proteome</keyword>
<dbReference type="Proteomes" id="UP000323011">
    <property type="component" value="Unassembled WGS sequence"/>
</dbReference>
<dbReference type="AlphaFoldDB" id="A0A5A8CB63"/>
<comment type="caution">
    <text evidence="3">The sequence shown here is derived from an EMBL/GenBank/DDBJ whole genome shotgun (WGS) entry which is preliminary data.</text>
</comment>
<protein>
    <recommendedName>
        <fullName evidence="2">Potassium channel domain-containing protein</fullName>
    </recommendedName>
</protein>
<reference evidence="3 4" key="1">
    <citation type="submission" date="2019-07" db="EMBL/GenBank/DDBJ databases">
        <title>Genomes of Cafeteria roenbergensis.</title>
        <authorList>
            <person name="Fischer M.G."/>
            <person name="Hackl T."/>
            <person name="Roman M."/>
        </authorList>
    </citation>
    <scope>NUCLEOTIDE SEQUENCE [LARGE SCALE GENOMIC DNA]</scope>
    <source>
        <strain evidence="3 4">BVI</strain>
    </source>
</reference>
<sequence length="271" mass="29126">MRVWGDAIVHDETVTLVRHWARNRLVLVSATLQLLVVGVVMADPGFSDVLRRQQGLGETGVLWGAVALQIAQVVLIVSTSLKFVARAWSVTVLVLLQAYLALVIAFGGIYLLIFLLGAGENAFTVPERAWQDPRGGEQPTQSGSVLLALVFEFMYFSFAVQSSTGFGDVAPSAWYARLACIAHILISTIFNSVVLGYGLAHIGEASRAREAVKRALIQGRPLPGAEPSSAAKPRASGRVSLRINSRRRLSTGGVVQHQTSLGQASAVLRKI</sequence>
<gene>
    <name evidence="3" type="ORF">FNF29_05518</name>
</gene>
<feature type="domain" description="Potassium channel" evidence="2">
    <location>
        <begin position="150"/>
        <end position="197"/>
    </location>
</feature>
<dbReference type="SUPFAM" id="SSF81324">
    <property type="entry name" value="Voltage-gated potassium channels"/>
    <property type="match status" value="1"/>
</dbReference>
<accession>A0A5A8CB63</accession>